<keyword evidence="1" id="KW-0472">Membrane</keyword>
<evidence type="ECO:0000313" key="3">
    <source>
        <dbReference type="Proteomes" id="UP001597307"/>
    </source>
</evidence>
<reference evidence="3" key="1">
    <citation type="journal article" date="2019" name="Int. J. Syst. Evol. Microbiol.">
        <title>The Global Catalogue of Microorganisms (GCM) 10K type strain sequencing project: providing services to taxonomists for standard genome sequencing and annotation.</title>
        <authorList>
            <consortium name="The Broad Institute Genomics Platform"/>
            <consortium name="The Broad Institute Genome Sequencing Center for Infectious Disease"/>
            <person name="Wu L."/>
            <person name="Ma J."/>
        </authorList>
    </citation>
    <scope>NUCLEOTIDE SEQUENCE [LARGE SCALE GENOMIC DNA]</scope>
    <source>
        <strain evidence="3">JCM 11496</strain>
    </source>
</reference>
<evidence type="ECO:0000256" key="1">
    <source>
        <dbReference type="SAM" id="Phobius"/>
    </source>
</evidence>
<evidence type="ECO:0000313" key="2">
    <source>
        <dbReference type="EMBL" id="MFD1845186.1"/>
    </source>
</evidence>
<dbReference type="RefSeq" id="WP_343877209.1">
    <property type="nucleotide sequence ID" value="NZ_BAAAIJ010000003.1"/>
</dbReference>
<dbReference type="Proteomes" id="UP001597307">
    <property type="component" value="Unassembled WGS sequence"/>
</dbReference>
<keyword evidence="1" id="KW-1133">Transmembrane helix</keyword>
<comment type="caution">
    <text evidence="2">The sequence shown here is derived from an EMBL/GenBank/DDBJ whole genome shotgun (WGS) entry which is preliminary data.</text>
</comment>
<name>A0ABW4Q590_9MICC</name>
<evidence type="ECO:0008006" key="4">
    <source>
        <dbReference type="Google" id="ProtNLM"/>
    </source>
</evidence>
<keyword evidence="3" id="KW-1185">Reference proteome</keyword>
<keyword evidence="1" id="KW-0812">Transmembrane</keyword>
<proteinExistence type="predicted"/>
<accession>A0ABW4Q590</accession>
<feature type="transmembrane region" description="Helical" evidence="1">
    <location>
        <begin position="104"/>
        <end position="121"/>
    </location>
</feature>
<dbReference type="EMBL" id="JBHUGA010000003">
    <property type="protein sequence ID" value="MFD1845186.1"/>
    <property type="molecule type" value="Genomic_DNA"/>
</dbReference>
<feature type="transmembrane region" description="Helical" evidence="1">
    <location>
        <begin position="66"/>
        <end position="84"/>
    </location>
</feature>
<sequence>MSYEQHLAAELRYRGLPEDTIAEVLAEVAAHTPPGEDPTEHFGTPSRYAEQYAAELSPGKPRTPRILGLALVLSLGYAAFAFLAEPLLNFDVTDYIGPIRLWPALVILGLGILASFLTATYRRAPTTSSH</sequence>
<protein>
    <recommendedName>
        <fullName evidence="4">DUF1707 domain-containing protein</fullName>
    </recommendedName>
</protein>
<organism evidence="2 3">
    <name type="scientific">Arthrobacter flavus</name>
    <dbReference type="NCBI Taxonomy" id="95172"/>
    <lineage>
        <taxon>Bacteria</taxon>
        <taxon>Bacillati</taxon>
        <taxon>Actinomycetota</taxon>
        <taxon>Actinomycetes</taxon>
        <taxon>Micrococcales</taxon>
        <taxon>Micrococcaceae</taxon>
        <taxon>Arthrobacter</taxon>
    </lineage>
</organism>
<gene>
    <name evidence="2" type="ORF">ACFSFX_01070</name>
</gene>